<evidence type="ECO:0000256" key="9">
    <source>
        <dbReference type="ARBA" id="ARBA00023277"/>
    </source>
</evidence>
<accession>L1JL09</accession>
<feature type="non-terminal residue" evidence="13">
    <location>
        <position position="1"/>
    </location>
</feature>
<dbReference type="eggNOG" id="KOG0631">
    <property type="taxonomic scope" value="Eukaryota"/>
</dbReference>
<dbReference type="PANTHER" id="PTHR10457:SF7">
    <property type="entry name" value="GALACTOKINASE-RELATED"/>
    <property type="match status" value="1"/>
</dbReference>
<evidence type="ECO:0000259" key="12">
    <source>
        <dbReference type="Pfam" id="PF10509"/>
    </source>
</evidence>
<dbReference type="InterPro" id="IPR006204">
    <property type="entry name" value="GHMP_kinase_N_dom"/>
</dbReference>
<keyword evidence="5" id="KW-0547">Nucleotide-binding</keyword>
<dbReference type="OrthoDB" id="275179at2759"/>
<dbReference type="Gene3D" id="3.30.70.890">
    <property type="entry name" value="GHMP kinase, C-terminal domain"/>
    <property type="match status" value="1"/>
</dbReference>
<organism evidence="13">
    <name type="scientific">Guillardia theta (strain CCMP2712)</name>
    <name type="common">Cryptophyte</name>
    <dbReference type="NCBI Taxonomy" id="905079"/>
    <lineage>
        <taxon>Eukaryota</taxon>
        <taxon>Cryptophyceae</taxon>
        <taxon>Pyrenomonadales</taxon>
        <taxon>Geminigeraceae</taxon>
        <taxon>Guillardia</taxon>
    </lineage>
</organism>
<feature type="domain" description="Galactokinase N-terminal" evidence="12">
    <location>
        <begin position="1"/>
        <end position="33"/>
    </location>
</feature>
<dbReference type="InterPro" id="IPR019741">
    <property type="entry name" value="Galactokinase_CS"/>
</dbReference>
<dbReference type="InterPro" id="IPR006206">
    <property type="entry name" value="Mevalonate/galactokinase"/>
</dbReference>
<sequence>APGRVNVIGEHTDYNEGFVFPMCLELGTVVVGGRVPSGPCRLYSASKDLEFTFDLDNVKAIAEDEKGEWTSYIRGAVAKFMEGYEEETKTKLPPTSFVGVIVGNIPCGGGVSSSASLEVAVMTFVEELFNYRFEEDKKARLCQAAEREFADVPCGIMDQLISVKGKHGSALFVDCRSLETVAVPLGSGDMKVLVTNSMVKHDLHGSEYPARVRQCKESLEAIKKHFGVEKAFLRDVSKEEVEEAFKAGHMSDLAYKRALHVVTENQRTQEAMRACKNKDWTSLGRLMNESHDSLRDNYQVSCPELDALVDMARSMEGVLGSRMTGAGFGGCIVSLVRESSVDRVKEELTRGY</sequence>
<dbReference type="PRINTS" id="PR00473">
    <property type="entry name" value="GALCTOKINASE"/>
</dbReference>
<dbReference type="GeneID" id="17305719"/>
<feature type="non-terminal residue" evidence="13">
    <location>
        <position position="352"/>
    </location>
</feature>
<gene>
    <name evidence="13" type="ORF">GUITHDRAFT_46286</name>
</gene>
<dbReference type="FunFam" id="3.30.70.890:FF:000001">
    <property type="entry name" value="Galactokinase"/>
    <property type="match status" value="1"/>
</dbReference>
<dbReference type="SUPFAM" id="SSF54211">
    <property type="entry name" value="Ribosomal protein S5 domain 2-like"/>
    <property type="match status" value="1"/>
</dbReference>
<dbReference type="RefSeq" id="XP_005836002.1">
    <property type="nucleotide sequence ID" value="XM_005835945.1"/>
</dbReference>
<name>L1JL09_GUITC</name>
<dbReference type="OMA" id="VMPCAIN"/>
<keyword evidence="15" id="KW-1185">Reference proteome</keyword>
<evidence type="ECO:0000256" key="3">
    <source>
        <dbReference type="ARBA" id="ARBA00022679"/>
    </source>
</evidence>
<dbReference type="GO" id="GO:0005524">
    <property type="term" value="F:ATP binding"/>
    <property type="evidence" value="ECO:0007669"/>
    <property type="project" value="UniProtKB-KW"/>
</dbReference>
<reference evidence="15" key="2">
    <citation type="submission" date="2012-11" db="EMBL/GenBank/DDBJ databases">
        <authorList>
            <person name="Kuo A."/>
            <person name="Curtis B.A."/>
            <person name="Tanifuji G."/>
            <person name="Burki F."/>
            <person name="Gruber A."/>
            <person name="Irimia M."/>
            <person name="Maruyama S."/>
            <person name="Arias M.C."/>
            <person name="Ball S.G."/>
            <person name="Gile G.H."/>
            <person name="Hirakawa Y."/>
            <person name="Hopkins J.F."/>
            <person name="Rensing S.A."/>
            <person name="Schmutz J."/>
            <person name="Symeonidi A."/>
            <person name="Elias M."/>
            <person name="Eveleigh R.J."/>
            <person name="Herman E.K."/>
            <person name="Klute M.J."/>
            <person name="Nakayama T."/>
            <person name="Obornik M."/>
            <person name="Reyes-Prieto A."/>
            <person name="Armbrust E.V."/>
            <person name="Aves S.J."/>
            <person name="Beiko R.G."/>
            <person name="Coutinho P."/>
            <person name="Dacks J.B."/>
            <person name="Durnford D.G."/>
            <person name="Fast N.M."/>
            <person name="Green B.R."/>
            <person name="Grisdale C."/>
            <person name="Hempe F."/>
            <person name="Henrissat B."/>
            <person name="Hoppner M.P."/>
            <person name="Ishida K.-I."/>
            <person name="Kim E."/>
            <person name="Koreny L."/>
            <person name="Kroth P.G."/>
            <person name="Liu Y."/>
            <person name="Malik S.-B."/>
            <person name="Maier U.G."/>
            <person name="McRose D."/>
            <person name="Mock T."/>
            <person name="Neilson J.A."/>
            <person name="Onodera N.T."/>
            <person name="Poole A.M."/>
            <person name="Pritham E.J."/>
            <person name="Richards T.A."/>
            <person name="Rocap G."/>
            <person name="Roy S.W."/>
            <person name="Sarai C."/>
            <person name="Schaack S."/>
            <person name="Shirato S."/>
            <person name="Slamovits C.H."/>
            <person name="Spencer D.F."/>
            <person name="Suzuki S."/>
            <person name="Worden A.Z."/>
            <person name="Zauner S."/>
            <person name="Barry K."/>
            <person name="Bell C."/>
            <person name="Bharti A.K."/>
            <person name="Crow J.A."/>
            <person name="Grimwood J."/>
            <person name="Kramer R."/>
            <person name="Lindquist E."/>
            <person name="Lucas S."/>
            <person name="Salamov A."/>
            <person name="McFadden G.I."/>
            <person name="Lane C.E."/>
            <person name="Keeling P.J."/>
            <person name="Gray M.W."/>
            <person name="Grigoriev I.V."/>
            <person name="Archibald J.M."/>
        </authorList>
    </citation>
    <scope>NUCLEOTIDE SEQUENCE</scope>
    <source>
        <strain evidence="15">CCMP2712</strain>
    </source>
</reference>
<protein>
    <recommendedName>
        <fullName evidence="16">Galactokinase</fullName>
    </recommendedName>
</protein>
<dbReference type="PRINTS" id="PR00959">
    <property type="entry name" value="MEVGALKINASE"/>
</dbReference>
<evidence type="ECO:0000256" key="6">
    <source>
        <dbReference type="ARBA" id="ARBA00022777"/>
    </source>
</evidence>
<dbReference type="GO" id="GO:0046872">
    <property type="term" value="F:metal ion binding"/>
    <property type="evidence" value="ECO:0007669"/>
    <property type="project" value="UniProtKB-KW"/>
</dbReference>
<dbReference type="Gene3D" id="3.30.230.10">
    <property type="match status" value="1"/>
</dbReference>
<dbReference type="FunFam" id="3.30.230.10:FF:000017">
    <property type="entry name" value="Galactokinase"/>
    <property type="match status" value="1"/>
</dbReference>
<evidence type="ECO:0000313" key="14">
    <source>
        <dbReference type="EnsemblProtists" id="EKX49022"/>
    </source>
</evidence>
<dbReference type="InterPro" id="IPR036554">
    <property type="entry name" value="GHMP_kinase_C_sf"/>
</dbReference>
<evidence type="ECO:0000256" key="7">
    <source>
        <dbReference type="ARBA" id="ARBA00022840"/>
    </source>
</evidence>
<dbReference type="InterPro" id="IPR000705">
    <property type="entry name" value="Galactokinase"/>
</dbReference>
<keyword evidence="2" id="KW-0963">Cytoplasm</keyword>
<reference evidence="14" key="3">
    <citation type="submission" date="2015-06" db="UniProtKB">
        <authorList>
            <consortium name="EnsemblProtists"/>
        </authorList>
    </citation>
    <scope>IDENTIFICATION</scope>
</reference>
<dbReference type="EnsemblProtists" id="EKX49022">
    <property type="protein sequence ID" value="EKX49022"/>
    <property type="gene ID" value="GUITHDRAFT_46286"/>
</dbReference>
<dbReference type="InterPro" id="IPR013750">
    <property type="entry name" value="GHMP_kinase_C_dom"/>
</dbReference>
<reference evidence="13 15" key="1">
    <citation type="journal article" date="2012" name="Nature">
        <title>Algal genomes reveal evolutionary mosaicism and the fate of nucleomorphs.</title>
        <authorList>
            <consortium name="DOE Joint Genome Institute"/>
            <person name="Curtis B.A."/>
            <person name="Tanifuji G."/>
            <person name="Burki F."/>
            <person name="Gruber A."/>
            <person name="Irimia M."/>
            <person name="Maruyama S."/>
            <person name="Arias M.C."/>
            <person name="Ball S.G."/>
            <person name="Gile G.H."/>
            <person name="Hirakawa Y."/>
            <person name="Hopkins J.F."/>
            <person name="Kuo A."/>
            <person name="Rensing S.A."/>
            <person name="Schmutz J."/>
            <person name="Symeonidi A."/>
            <person name="Elias M."/>
            <person name="Eveleigh R.J."/>
            <person name="Herman E.K."/>
            <person name="Klute M.J."/>
            <person name="Nakayama T."/>
            <person name="Obornik M."/>
            <person name="Reyes-Prieto A."/>
            <person name="Armbrust E.V."/>
            <person name="Aves S.J."/>
            <person name="Beiko R.G."/>
            <person name="Coutinho P."/>
            <person name="Dacks J.B."/>
            <person name="Durnford D.G."/>
            <person name="Fast N.M."/>
            <person name="Green B.R."/>
            <person name="Grisdale C.J."/>
            <person name="Hempel F."/>
            <person name="Henrissat B."/>
            <person name="Hoppner M.P."/>
            <person name="Ishida K."/>
            <person name="Kim E."/>
            <person name="Koreny L."/>
            <person name="Kroth P.G."/>
            <person name="Liu Y."/>
            <person name="Malik S.B."/>
            <person name="Maier U.G."/>
            <person name="McRose D."/>
            <person name="Mock T."/>
            <person name="Neilson J.A."/>
            <person name="Onodera N.T."/>
            <person name="Poole A.M."/>
            <person name="Pritham E.J."/>
            <person name="Richards T.A."/>
            <person name="Rocap G."/>
            <person name="Roy S.W."/>
            <person name="Sarai C."/>
            <person name="Schaack S."/>
            <person name="Shirato S."/>
            <person name="Slamovits C.H."/>
            <person name="Spencer D.F."/>
            <person name="Suzuki S."/>
            <person name="Worden A.Z."/>
            <person name="Zauner S."/>
            <person name="Barry K."/>
            <person name="Bell C."/>
            <person name="Bharti A.K."/>
            <person name="Crow J.A."/>
            <person name="Grimwood J."/>
            <person name="Kramer R."/>
            <person name="Lindquist E."/>
            <person name="Lucas S."/>
            <person name="Salamov A."/>
            <person name="McFadden G.I."/>
            <person name="Lane C.E."/>
            <person name="Keeling P.J."/>
            <person name="Gray M.W."/>
            <person name="Grigoriev I.V."/>
            <person name="Archibald J.M."/>
        </authorList>
    </citation>
    <scope>NUCLEOTIDE SEQUENCE</scope>
    <source>
        <strain evidence="13 15">CCMP2712</strain>
    </source>
</reference>
<keyword evidence="4" id="KW-0479">Metal-binding</keyword>
<dbReference type="STRING" id="905079.L1JL09"/>
<dbReference type="AlphaFoldDB" id="L1JL09"/>
<evidence type="ECO:0000313" key="13">
    <source>
        <dbReference type="EMBL" id="EKX49022.1"/>
    </source>
</evidence>
<evidence type="ECO:0000256" key="5">
    <source>
        <dbReference type="ARBA" id="ARBA00022741"/>
    </source>
</evidence>
<feature type="domain" description="GHMP kinase N-terminal" evidence="10">
    <location>
        <begin position="72"/>
        <end position="165"/>
    </location>
</feature>
<dbReference type="Pfam" id="PF00288">
    <property type="entry name" value="GHMP_kinases_N"/>
    <property type="match status" value="1"/>
</dbReference>
<proteinExistence type="inferred from homology"/>
<evidence type="ECO:0000313" key="15">
    <source>
        <dbReference type="Proteomes" id="UP000011087"/>
    </source>
</evidence>
<comment type="similarity">
    <text evidence="1">Belongs to the GHMP kinase family. GalK subfamily.</text>
</comment>
<dbReference type="InterPro" id="IPR019539">
    <property type="entry name" value="GalKase_N"/>
</dbReference>
<feature type="domain" description="GHMP kinase C-terminal" evidence="11">
    <location>
        <begin position="271"/>
        <end position="350"/>
    </location>
</feature>
<keyword evidence="6" id="KW-0418">Kinase</keyword>
<dbReference type="KEGG" id="gtt:GUITHDRAFT_46286"/>
<dbReference type="PaxDb" id="55529-EKX49022"/>
<evidence type="ECO:0008006" key="16">
    <source>
        <dbReference type="Google" id="ProtNLM"/>
    </source>
</evidence>
<evidence type="ECO:0000259" key="11">
    <source>
        <dbReference type="Pfam" id="PF08544"/>
    </source>
</evidence>
<dbReference type="InterPro" id="IPR014721">
    <property type="entry name" value="Ribsml_uS5_D2-typ_fold_subgr"/>
</dbReference>
<evidence type="ECO:0000256" key="4">
    <source>
        <dbReference type="ARBA" id="ARBA00022723"/>
    </source>
</evidence>
<dbReference type="EMBL" id="JH992983">
    <property type="protein sequence ID" value="EKX49022.1"/>
    <property type="molecule type" value="Genomic_DNA"/>
</dbReference>
<keyword evidence="9" id="KW-0119">Carbohydrate metabolism</keyword>
<keyword evidence="3" id="KW-0808">Transferase</keyword>
<dbReference type="Proteomes" id="UP000011087">
    <property type="component" value="Unassembled WGS sequence"/>
</dbReference>
<dbReference type="GO" id="GO:0005829">
    <property type="term" value="C:cytosol"/>
    <property type="evidence" value="ECO:0007669"/>
    <property type="project" value="TreeGrafter"/>
</dbReference>
<dbReference type="PIRSF" id="PIRSF000530">
    <property type="entry name" value="Galactokinase"/>
    <property type="match status" value="1"/>
</dbReference>
<evidence type="ECO:0000256" key="2">
    <source>
        <dbReference type="ARBA" id="ARBA00022490"/>
    </source>
</evidence>
<keyword evidence="7" id="KW-0067">ATP-binding</keyword>
<dbReference type="Pfam" id="PF08544">
    <property type="entry name" value="GHMP_kinases_C"/>
    <property type="match status" value="1"/>
</dbReference>
<evidence type="ECO:0000256" key="1">
    <source>
        <dbReference type="ARBA" id="ARBA00006566"/>
    </source>
</evidence>
<dbReference type="NCBIfam" id="TIGR00131">
    <property type="entry name" value="gal_kin"/>
    <property type="match status" value="1"/>
</dbReference>
<evidence type="ECO:0000256" key="8">
    <source>
        <dbReference type="ARBA" id="ARBA00022842"/>
    </source>
</evidence>
<keyword evidence="8" id="KW-0460">Magnesium</keyword>
<dbReference type="Pfam" id="PF10509">
    <property type="entry name" value="GalKase_gal_bdg"/>
    <property type="match status" value="1"/>
</dbReference>
<evidence type="ECO:0000259" key="10">
    <source>
        <dbReference type="Pfam" id="PF00288"/>
    </source>
</evidence>
<dbReference type="HOGENOM" id="CLU_017814_2_1_1"/>
<dbReference type="InterPro" id="IPR020568">
    <property type="entry name" value="Ribosomal_Su5_D2-typ_SF"/>
</dbReference>
<dbReference type="PROSITE" id="PS00106">
    <property type="entry name" value="GALACTOKINASE"/>
    <property type="match status" value="1"/>
</dbReference>
<dbReference type="SUPFAM" id="SSF55060">
    <property type="entry name" value="GHMP Kinase, C-terminal domain"/>
    <property type="match status" value="1"/>
</dbReference>
<dbReference type="PANTHER" id="PTHR10457">
    <property type="entry name" value="MEVALONATE KINASE/GALACTOKINASE"/>
    <property type="match status" value="1"/>
</dbReference>
<dbReference type="GO" id="GO:0006012">
    <property type="term" value="P:galactose metabolic process"/>
    <property type="evidence" value="ECO:0007669"/>
    <property type="project" value="InterPro"/>
</dbReference>
<dbReference type="GO" id="GO:0004335">
    <property type="term" value="F:galactokinase activity"/>
    <property type="evidence" value="ECO:0007669"/>
    <property type="project" value="InterPro"/>
</dbReference>